<reference evidence="2" key="1">
    <citation type="submission" date="2023-07" db="EMBL/GenBank/DDBJ databases">
        <title>Study on multiphase classification of strain Alteromonas salexigens isolated from the Yellow Sea.</title>
        <authorList>
            <person name="Sun L."/>
        </authorList>
    </citation>
    <scope>NUCLEOTIDE SEQUENCE [LARGE SCALE GENOMIC DNA]</scope>
    <source>
        <strain evidence="2">ASW11-19</strain>
    </source>
</reference>
<name>A0ABT2VRF3_9ALTE</name>
<evidence type="ECO:0000313" key="1">
    <source>
        <dbReference type="EMBL" id="MCU7555886.1"/>
    </source>
</evidence>
<organism evidence="1 2">
    <name type="scientific">Alteromonas salexigens</name>
    <dbReference type="NCBI Taxonomy" id="2982530"/>
    <lineage>
        <taxon>Bacteria</taxon>
        <taxon>Pseudomonadati</taxon>
        <taxon>Pseudomonadota</taxon>
        <taxon>Gammaproteobacteria</taxon>
        <taxon>Alteromonadales</taxon>
        <taxon>Alteromonadaceae</taxon>
        <taxon>Alteromonas/Salinimonas group</taxon>
        <taxon>Alteromonas</taxon>
    </lineage>
</organism>
<proteinExistence type="predicted"/>
<accession>A0ABT2VRF3</accession>
<comment type="caution">
    <text evidence="1">The sequence shown here is derived from an EMBL/GenBank/DDBJ whole genome shotgun (WGS) entry which is preliminary data.</text>
</comment>
<dbReference type="EMBL" id="JAOTJC010000013">
    <property type="protein sequence ID" value="MCU7555886.1"/>
    <property type="molecule type" value="Genomic_DNA"/>
</dbReference>
<protein>
    <submittedName>
        <fullName evidence="1">Uncharacterized protein</fullName>
    </submittedName>
</protein>
<sequence length="153" mass="18594">MRTTTEDILRTFEQFVRLRQDEIEDLNTYKKMSGVNVKCLNEIKHSWRVSQAKLYAHLQHFKTYELYEFLQELYDDEQIDKHKAFVGFVICERGLPADAHEWHEKPQISDELIQWLFRHHRSLREIDLSFSDFEEAYKEACWRDLCESLMMSQ</sequence>
<keyword evidence="2" id="KW-1185">Reference proteome</keyword>
<dbReference type="Proteomes" id="UP001209257">
    <property type="component" value="Unassembled WGS sequence"/>
</dbReference>
<evidence type="ECO:0000313" key="2">
    <source>
        <dbReference type="Proteomes" id="UP001209257"/>
    </source>
</evidence>
<gene>
    <name evidence="1" type="ORF">OCL06_14950</name>
</gene>
<dbReference type="RefSeq" id="WP_262995995.1">
    <property type="nucleotide sequence ID" value="NZ_JAOTJC010000013.1"/>
</dbReference>